<reference evidence="2" key="1">
    <citation type="submission" date="2025-08" db="UniProtKB">
        <authorList>
            <consortium name="RefSeq"/>
        </authorList>
    </citation>
    <scope>IDENTIFICATION</scope>
    <source>
        <strain evidence="2">Nigerian</strain>
        <tissue evidence="2">Liver and blood</tissue>
    </source>
</reference>
<dbReference type="Proteomes" id="UP000008143">
    <property type="component" value="Chromosome 2"/>
</dbReference>
<dbReference type="InterPro" id="IPR026302">
    <property type="entry name" value="NEDD4-bd_p2"/>
</dbReference>
<dbReference type="SUPFAM" id="SSF52540">
    <property type="entry name" value="P-loop containing nucleoside triphosphate hydrolases"/>
    <property type="match status" value="1"/>
</dbReference>
<proteinExistence type="predicted"/>
<dbReference type="Pfam" id="PF13671">
    <property type="entry name" value="AAA_33"/>
    <property type="match status" value="1"/>
</dbReference>
<evidence type="ECO:0000313" key="3">
    <source>
        <dbReference type="Xenbase" id="XB-GENE-1001194"/>
    </source>
</evidence>
<keyword evidence="1" id="KW-1185">Reference proteome</keyword>
<organism evidence="1 2">
    <name type="scientific">Xenopus tropicalis</name>
    <name type="common">Western clawed frog</name>
    <name type="synonym">Silurana tropicalis</name>
    <dbReference type="NCBI Taxonomy" id="8364"/>
    <lineage>
        <taxon>Eukaryota</taxon>
        <taxon>Metazoa</taxon>
        <taxon>Chordata</taxon>
        <taxon>Craniata</taxon>
        <taxon>Vertebrata</taxon>
        <taxon>Euteleostomi</taxon>
        <taxon>Amphibia</taxon>
        <taxon>Batrachia</taxon>
        <taxon>Anura</taxon>
        <taxon>Pipoidea</taxon>
        <taxon>Pipidae</taxon>
        <taxon>Xenopodinae</taxon>
        <taxon>Xenopus</taxon>
        <taxon>Silurana</taxon>
    </lineage>
</organism>
<protein>
    <submittedName>
        <fullName evidence="2">NEDD4-binding protein 2-like 1 isoform X2</fullName>
    </submittedName>
</protein>
<evidence type="ECO:0000313" key="1">
    <source>
        <dbReference type="Proteomes" id="UP000008143"/>
    </source>
</evidence>
<accession>A0A8J0QKW6</accession>
<dbReference type="Gene3D" id="3.40.50.300">
    <property type="entry name" value="P-loop containing nucleotide triphosphate hydrolases"/>
    <property type="match status" value="1"/>
</dbReference>
<evidence type="ECO:0000313" key="2">
    <source>
        <dbReference type="RefSeq" id="XP_002934082.1"/>
    </source>
</evidence>
<dbReference type="PANTHER" id="PTHR13308">
    <property type="entry name" value="NEDD4-BINDING PROTEIN 2-LIKE 1"/>
    <property type="match status" value="1"/>
</dbReference>
<dbReference type="AlphaFoldDB" id="A0A8J0QKW6"/>
<dbReference type="GeneID" id="100135379"/>
<name>A0A8J0QKW6_XENTR</name>
<dbReference type="InterPro" id="IPR027417">
    <property type="entry name" value="P-loop_NTPase"/>
</dbReference>
<sequence>MSKTDATGTSGAPKADNRILCRLHSAPARPLAHLASVNTSTCLGVFRAPANPAWPEQNNLLVPLCSTDCRKLKQDFPSALVFSTDEYFLMDDGTYLFDHEMLPEAHKWNQKRARKAMSKGKTPIIIDNTNIQAWEMKPYAVMALENQYQVIFLEPSTRWKFNVAELARRNSHGVPREKIQRMKDVYDHNVTFQTVLHAEKP</sequence>
<dbReference type="PANTHER" id="PTHR13308:SF5">
    <property type="entry name" value="NEDD4-BINDING PROTEIN 2-LIKE 1"/>
    <property type="match status" value="1"/>
</dbReference>
<dbReference type="RefSeq" id="XP_002934082.1">
    <property type="nucleotide sequence ID" value="XM_002934036.5"/>
</dbReference>
<dbReference type="CTD" id="90634"/>
<dbReference type="Xenbase" id="XB-GENE-1001194">
    <property type="gene designation" value="n4bp2l1"/>
</dbReference>
<dbReference type="AGR" id="Xenbase:XB-GENE-1001194"/>
<dbReference type="OrthoDB" id="3231855at2759"/>
<gene>
    <name evidence="2 3" type="primary">n4bp2l1</name>
</gene>